<comment type="similarity">
    <text evidence="2">Belongs to the acyl-CoA dehydrogenase family.</text>
</comment>
<dbReference type="Pfam" id="PF02770">
    <property type="entry name" value="Acyl-CoA_dh_M"/>
    <property type="match status" value="1"/>
</dbReference>
<dbReference type="SUPFAM" id="SSF47203">
    <property type="entry name" value="Acyl-CoA dehydrogenase C-terminal domain-like"/>
    <property type="match status" value="1"/>
</dbReference>
<gene>
    <name evidence="8" type="ORF">J2W39_004852</name>
</gene>
<sequence length="589" mass="63390">MDYRPRPEDSRFILNAVLDAPSKLRALAPFAEVDEALQQQVLEEAARFVAEAVAPINRGGDETGCRFANGEVATPPGFRAAYQAFVDGGWPSLSAAPEDGGQGLPAVLEAILYEWLSAANHGLTMAPGLLHGAYACLKHHGSGELKARYLSKIATGEWLATMCLTEAHAGSDLGQVRTRATAQADGSLRVNGGKIFISGGEHDLTPNIVHLVLCRMHGSEVQAPAGPKGLSLVLVPKLLPEGTRNAVHCERIEEKMGLHGSPTCTMRFDDATGWLVGEPGRGLAAMFVMMNAARLHVALQGIGLLDAAWQKADAYAAERRQMRAPGTVPASRGSEAADLIAEHPAIRRILDTQRAWIDGARTLAYRSALMLDVAAHDADAKARERAQRWCSLVTPVLKAACTQQAFHGASECLQVFGGHGYVREWGIEQIVRDARVTMIYEGTNEIQAIDLLVRKVLPDGGAAMSAVLLELRDTLDASRDADADVQRRLAQLRYLGTTIAMAAQANPVLPYEVADDYLRAVMLAMLAWAWARIDAAEAPEAERAARAGPAAALRRWVLPEFDMRLAIVKRACEGVAMTHHAAKTPAAAR</sequence>
<dbReference type="Gene3D" id="1.10.540.10">
    <property type="entry name" value="Acyl-CoA dehydrogenase/oxidase, N-terminal domain"/>
    <property type="match status" value="1"/>
</dbReference>
<dbReference type="Gene3D" id="1.20.140.10">
    <property type="entry name" value="Butyryl-CoA Dehydrogenase, subunit A, domain 3"/>
    <property type="match status" value="1"/>
</dbReference>
<dbReference type="Proteomes" id="UP001224845">
    <property type="component" value="Unassembled WGS sequence"/>
</dbReference>
<evidence type="ECO:0000256" key="3">
    <source>
        <dbReference type="ARBA" id="ARBA00022630"/>
    </source>
</evidence>
<dbReference type="InterPro" id="IPR036250">
    <property type="entry name" value="AcylCo_DH-like_C"/>
</dbReference>
<dbReference type="GO" id="GO:0050660">
    <property type="term" value="F:flavin adenine dinucleotide binding"/>
    <property type="evidence" value="ECO:0007669"/>
    <property type="project" value="InterPro"/>
</dbReference>
<dbReference type="PANTHER" id="PTHR42803:SF1">
    <property type="entry name" value="BROAD-SPECIFICITY LINEAR ACYL-COA DEHYDROGENASE FADE5"/>
    <property type="match status" value="1"/>
</dbReference>
<evidence type="ECO:0000313" key="9">
    <source>
        <dbReference type="Proteomes" id="UP001224845"/>
    </source>
</evidence>
<evidence type="ECO:0000256" key="1">
    <source>
        <dbReference type="ARBA" id="ARBA00001974"/>
    </source>
</evidence>
<dbReference type="InterPro" id="IPR052166">
    <property type="entry name" value="Diverse_Acyl-CoA_DH"/>
</dbReference>
<dbReference type="Gene3D" id="2.40.110.10">
    <property type="entry name" value="Butyryl-CoA Dehydrogenase, subunit A, domain 2"/>
    <property type="match status" value="1"/>
</dbReference>
<evidence type="ECO:0000313" key="8">
    <source>
        <dbReference type="EMBL" id="MDP9973593.1"/>
    </source>
</evidence>
<dbReference type="InterPro" id="IPR009100">
    <property type="entry name" value="AcylCoA_DH/oxidase_NM_dom_sf"/>
</dbReference>
<evidence type="ECO:0000256" key="4">
    <source>
        <dbReference type="ARBA" id="ARBA00022827"/>
    </source>
</evidence>
<comment type="caution">
    <text evidence="8">The sequence shown here is derived from an EMBL/GenBank/DDBJ whole genome shotgun (WGS) entry which is preliminary data.</text>
</comment>
<dbReference type="InterPro" id="IPR046373">
    <property type="entry name" value="Acyl-CoA_Oxase/DH_mid-dom_sf"/>
</dbReference>
<feature type="domain" description="Acyl-CoA dehydrogenase/oxidase N-terminal" evidence="7">
    <location>
        <begin position="38"/>
        <end position="157"/>
    </location>
</feature>
<keyword evidence="3" id="KW-0285">Flavoprotein</keyword>
<dbReference type="InterPro" id="IPR006091">
    <property type="entry name" value="Acyl-CoA_Oxase/DH_mid-dom"/>
</dbReference>
<dbReference type="GO" id="GO:0016627">
    <property type="term" value="F:oxidoreductase activity, acting on the CH-CH group of donors"/>
    <property type="evidence" value="ECO:0007669"/>
    <property type="project" value="InterPro"/>
</dbReference>
<protein>
    <submittedName>
        <fullName evidence="8">Alkylation response protein AidB-like acyl-CoA dehydrogenase</fullName>
    </submittedName>
</protein>
<feature type="domain" description="Acyl-CoA oxidase/dehydrogenase middle" evidence="6">
    <location>
        <begin position="162"/>
        <end position="270"/>
    </location>
</feature>
<dbReference type="InterPro" id="IPR009075">
    <property type="entry name" value="AcylCo_DH/oxidase_C"/>
</dbReference>
<dbReference type="EMBL" id="JAUSRV010000013">
    <property type="protein sequence ID" value="MDP9973593.1"/>
    <property type="molecule type" value="Genomic_DNA"/>
</dbReference>
<dbReference type="RefSeq" id="WP_307595869.1">
    <property type="nucleotide sequence ID" value="NZ_CAXUQE020000001.1"/>
</dbReference>
<evidence type="ECO:0000256" key="2">
    <source>
        <dbReference type="ARBA" id="ARBA00009347"/>
    </source>
</evidence>
<accession>A0AAW8EKR8</accession>
<evidence type="ECO:0000259" key="7">
    <source>
        <dbReference type="Pfam" id="PF02771"/>
    </source>
</evidence>
<dbReference type="PANTHER" id="PTHR42803">
    <property type="entry name" value="ACYL-COA DEHYDROGENASE"/>
    <property type="match status" value="1"/>
</dbReference>
<organism evidence="8 9">
    <name type="scientific">Variovorax paradoxus</name>
    <dbReference type="NCBI Taxonomy" id="34073"/>
    <lineage>
        <taxon>Bacteria</taxon>
        <taxon>Pseudomonadati</taxon>
        <taxon>Pseudomonadota</taxon>
        <taxon>Betaproteobacteria</taxon>
        <taxon>Burkholderiales</taxon>
        <taxon>Comamonadaceae</taxon>
        <taxon>Variovorax</taxon>
    </lineage>
</organism>
<dbReference type="AlphaFoldDB" id="A0AAW8EKR8"/>
<dbReference type="InterPro" id="IPR013786">
    <property type="entry name" value="AcylCoA_DH/ox_N"/>
</dbReference>
<dbReference type="SUPFAM" id="SSF56645">
    <property type="entry name" value="Acyl-CoA dehydrogenase NM domain-like"/>
    <property type="match status" value="1"/>
</dbReference>
<name>A0AAW8EKR8_VARPD</name>
<proteinExistence type="inferred from homology"/>
<feature type="domain" description="Acyl-CoA dehydrogenase/oxidase C-terminal" evidence="5">
    <location>
        <begin position="280"/>
        <end position="449"/>
    </location>
</feature>
<dbReference type="InterPro" id="IPR037069">
    <property type="entry name" value="AcylCoA_DH/ox_N_sf"/>
</dbReference>
<evidence type="ECO:0000259" key="5">
    <source>
        <dbReference type="Pfam" id="PF00441"/>
    </source>
</evidence>
<evidence type="ECO:0000259" key="6">
    <source>
        <dbReference type="Pfam" id="PF02770"/>
    </source>
</evidence>
<dbReference type="Pfam" id="PF02771">
    <property type="entry name" value="Acyl-CoA_dh_N"/>
    <property type="match status" value="1"/>
</dbReference>
<comment type="cofactor">
    <cofactor evidence="1">
        <name>FAD</name>
        <dbReference type="ChEBI" id="CHEBI:57692"/>
    </cofactor>
</comment>
<dbReference type="Pfam" id="PF00441">
    <property type="entry name" value="Acyl-CoA_dh_1"/>
    <property type="match status" value="1"/>
</dbReference>
<reference evidence="8" key="1">
    <citation type="submission" date="2023-07" db="EMBL/GenBank/DDBJ databases">
        <title>Sorghum-associated microbial communities from plants grown in Nebraska, USA.</title>
        <authorList>
            <person name="Schachtman D."/>
        </authorList>
    </citation>
    <scope>NUCLEOTIDE SEQUENCE</scope>
    <source>
        <strain evidence="8">DS3315</strain>
    </source>
</reference>
<keyword evidence="4" id="KW-0274">FAD</keyword>